<dbReference type="Gene3D" id="3.40.30.10">
    <property type="entry name" value="Glutaredoxin"/>
    <property type="match status" value="1"/>
</dbReference>
<dbReference type="SUPFAM" id="SSF52833">
    <property type="entry name" value="Thioredoxin-like"/>
    <property type="match status" value="1"/>
</dbReference>
<name>A0A4Y2BTB3_ARAVE</name>
<gene>
    <name evidence="1" type="ORF">AVEN_69163_1</name>
</gene>
<dbReference type="OrthoDB" id="2309723at2759"/>
<accession>A0A4Y2BTB3</accession>
<keyword evidence="2" id="KW-1185">Reference proteome</keyword>
<dbReference type="EMBL" id="BGPR01084324">
    <property type="protein sequence ID" value="GBL94939.1"/>
    <property type="molecule type" value="Genomic_DNA"/>
</dbReference>
<sequence length="47" mass="5050">MTIDVYIADAGAASRAVLMAAKYLGIDVNQKLVNLLGGEQLKPEFLK</sequence>
<dbReference type="AlphaFoldDB" id="A0A4Y2BTB3"/>
<dbReference type="Proteomes" id="UP000499080">
    <property type="component" value="Unassembled WGS sequence"/>
</dbReference>
<evidence type="ECO:0000313" key="1">
    <source>
        <dbReference type="EMBL" id="GBL94939.1"/>
    </source>
</evidence>
<dbReference type="InterPro" id="IPR036249">
    <property type="entry name" value="Thioredoxin-like_sf"/>
</dbReference>
<proteinExistence type="predicted"/>
<evidence type="ECO:0000313" key="2">
    <source>
        <dbReference type="Proteomes" id="UP000499080"/>
    </source>
</evidence>
<feature type="non-terminal residue" evidence="1">
    <location>
        <position position="47"/>
    </location>
</feature>
<comment type="caution">
    <text evidence="1">The sequence shown here is derived from an EMBL/GenBank/DDBJ whole genome shotgun (WGS) entry which is preliminary data.</text>
</comment>
<protein>
    <submittedName>
        <fullName evidence="1">Uncharacterized protein</fullName>
    </submittedName>
</protein>
<reference evidence="1 2" key="1">
    <citation type="journal article" date="2019" name="Sci. Rep.">
        <title>Orb-weaving spider Araneus ventricosus genome elucidates the spidroin gene catalogue.</title>
        <authorList>
            <person name="Kono N."/>
            <person name="Nakamura H."/>
            <person name="Ohtoshi R."/>
            <person name="Moran D.A.P."/>
            <person name="Shinohara A."/>
            <person name="Yoshida Y."/>
            <person name="Fujiwara M."/>
            <person name="Mori M."/>
            <person name="Tomita M."/>
            <person name="Arakawa K."/>
        </authorList>
    </citation>
    <scope>NUCLEOTIDE SEQUENCE [LARGE SCALE GENOMIC DNA]</scope>
</reference>
<organism evidence="1 2">
    <name type="scientific">Araneus ventricosus</name>
    <name type="common">Orbweaver spider</name>
    <name type="synonym">Epeira ventricosa</name>
    <dbReference type="NCBI Taxonomy" id="182803"/>
    <lineage>
        <taxon>Eukaryota</taxon>
        <taxon>Metazoa</taxon>
        <taxon>Ecdysozoa</taxon>
        <taxon>Arthropoda</taxon>
        <taxon>Chelicerata</taxon>
        <taxon>Arachnida</taxon>
        <taxon>Araneae</taxon>
        <taxon>Araneomorphae</taxon>
        <taxon>Entelegynae</taxon>
        <taxon>Araneoidea</taxon>
        <taxon>Araneidae</taxon>
        <taxon>Araneus</taxon>
    </lineage>
</organism>